<comment type="caution">
    <text evidence="2">The sequence shown here is derived from an EMBL/GenBank/DDBJ whole genome shotgun (WGS) entry which is preliminary data.</text>
</comment>
<dbReference type="EMBL" id="JAVHJS010000006">
    <property type="protein sequence ID" value="KAK2854664.1"/>
    <property type="molecule type" value="Genomic_DNA"/>
</dbReference>
<keyword evidence="3" id="KW-1185">Reference proteome</keyword>
<accession>A0AA88NJI7</accession>
<dbReference type="Proteomes" id="UP001187315">
    <property type="component" value="Unassembled WGS sequence"/>
</dbReference>
<evidence type="ECO:0000256" key="1">
    <source>
        <dbReference type="SAM" id="MobiDB-lite"/>
    </source>
</evidence>
<sequence length="81" mass="8741">MFISAPWTHFRLSSSSDSCSASPRAASKPHSGLYHYSTVGDDGNENDATRTINHAKQLVCSFGFSVPSQAQTPLHISSNSR</sequence>
<protein>
    <submittedName>
        <fullName evidence="2">Uncharacterized protein</fullName>
    </submittedName>
</protein>
<name>A0AA88NJI7_TACVA</name>
<reference evidence="2" key="1">
    <citation type="submission" date="2023-08" db="EMBL/GenBank/DDBJ databases">
        <title>Pelteobagrus vachellii genome.</title>
        <authorList>
            <person name="Liu H."/>
        </authorList>
    </citation>
    <scope>NUCLEOTIDE SEQUENCE</scope>
    <source>
        <strain evidence="2">PRFRI_2022a</strain>
        <tissue evidence="2">Muscle</tissue>
    </source>
</reference>
<evidence type="ECO:0000313" key="2">
    <source>
        <dbReference type="EMBL" id="KAK2854664.1"/>
    </source>
</evidence>
<proteinExistence type="predicted"/>
<organism evidence="2 3">
    <name type="scientific">Tachysurus vachellii</name>
    <name type="common">Darkbarbel catfish</name>
    <name type="synonym">Pelteobagrus vachellii</name>
    <dbReference type="NCBI Taxonomy" id="175792"/>
    <lineage>
        <taxon>Eukaryota</taxon>
        <taxon>Metazoa</taxon>
        <taxon>Chordata</taxon>
        <taxon>Craniata</taxon>
        <taxon>Vertebrata</taxon>
        <taxon>Euteleostomi</taxon>
        <taxon>Actinopterygii</taxon>
        <taxon>Neopterygii</taxon>
        <taxon>Teleostei</taxon>
        <taxon>Ostariophysi</taxon>
        <taxon>Siluriformes</taxon>
        <taxon>Bagridae</taxon>
        <taxon>Tachysurus</taxon>
    </lineage>
</organism>
<evidence type="ECO:0000313" key="3">
    <source>
        <dbReference type="Proteomes" id="UP001187315"/>
    </source>
</evidence>
<feature type="compositionally biased region" description="Low complexity" evidence="1">
    <location>
        <begin position="13"/>
        <end position="26"/>
    </location>
</feature>
<dbReference type="AlphaFoldDB" id="A0AA88NJI7"/>
<gene>
    <name evidence="2" type="ORF">Q7C36_006533</name>
</gene>
<feature type="region of interest" description="Disordered" evidence="1">
    <location>
        <begin position="13"/>
        <end position="48"/>
    </location>
</feature>